<name>A0ABR1F9U3_9ASCO</name>
<keyword evidence="5" id="KW-1185">Reference proteome</keyword>
<feature type="region of interest" description="Disordered" evidence="1">
    <location>
        <begin position="110"/>
        <end position="140"/>
    </location>
</feature>
<gene>
    <name evidence="4" type="ORF">BZA70DRAFT_108583</name>
</gene>
<dbReference type="Proteomes" id="UP001498771">
    <property type="component" value="Unassembled WGS sequence"/>
</dbReference>
<feature type="transmembrane region" description="Helical" evidence="2">
    <location>
        <begin position="6"/>
        <end position="25"/>
    </location>
</feature>
<comment type="caution">
    <text evidence="4">The sequence shown here is derived from an EMBL/GenBank/DDBJ whole genome shotgun (WGS) entry which is preliminary data.</text>
</comment>
<evidence type="ECO:0000259" key="3">
    <source>
        <dbReference type="PROSITE" id="PS51140"/>
    </source>
</evidence>
<feature type="region of interest" description="Disordered" evidence="1">
    <location>
        <begin position="175"/>
        <end position="225"/>
    </location>
</feature>
<feature type="domain" description="CUE" evidence="3">
    <location>
        <begin position="70"/>
        <end position="112"/>
    </location>
</feature>
<keyword evidence="2" id="KW-0472">Membrane</keyword>
<accession>A0ABR1F9U3</accession>
<dbReference type="EMBL" id="JBBJBU010000002">
    <property type="protein sequence ID" value="KAK7206614.1"/>
    <property type="molecule type" value="Genomic_DNA"/>
</dbReference>
<organism evidence="4 5">
    <name type="scientific">Myxozyma melibiosi</name>
    <dbReference type="NCBI Taxonomy" id="54550"/>
    <lineage>
        <taxon>Eukaryota</taxon>
        <taxon>Fungi</taxon>
        <taxon>Dikarya</taxon>
        <taxon>Ascomycota</taxon>
        <taxon>Saccharomycotina</taxon>
        <taxon>Lipomycetes</taxon>
        <taxon>Lipomycetales</taxon>
        <taxon>Lipomycetaceae</taxon>
        <taxon>Myxozyma</taxon>
    </lineage>
</organism>
<feature type="compositionally biased region" description="Low complexity" evidence="1">
    <location>
        <begin position="192"/>
        <end position="203"/>
    </location>
</feature>
<evidence type="ECO:0000256" key="2">
    <source>
        <dbReference type="SAM" id="Phobius"/>
    </source>
</evidence>
<dbReference type="CDD" id="cd14424">
    <property type="entry name" value="CUE_Cue1p_like"/>
    <property type="match status" value="1"/>
</dbReference>
<feature type="compositionally biased region" description="Basic and acidic residues" evidence="1">
    <location>
        <begin position="210"/>
        <end position="225"/>
    </location>
</feature>
<proteinExistence type="predicted"/>
<dbReference type="Pfam" id="PF02845">
    <property type="entry name" value="CUE"/>
    <property type="match status" value="1"/>
</dbReference>
<keyword evidence="2" id="KW-1133">Transmembrane helix</keyword>
<sequence length="246" mass="25797">MATDSTTTTFIACIIIGFLVVRWYVSAPQQQIPAGATGTPQSRATASSTGVAGLSSLASELQRPRSRRPVTQGMIEVVQSVAPTLTVEQIRFDLERSGSVEATIDRFLAEGGLPMPPNAQPRAQPAPSSAAGSSSTPATISSSLAFPDLITRYHLETKIGADGLPIEPKLAEDITSAATSSSSPPPPPPPSAAASSSSTGASGKKMKWSGSKEERQAMLRKQREDMILKARRKLEAQLEAEKPSAA</sequence>
<evidence type="ECO:0000313" key="4">
    <source>
        <dbReference type="EMBL" id="KAK7206614.1"/>
    </source>
</evidence>
<dbReference type="PROSITE" id="PS51140">
    <property type="entry name" value="CUE"/>
    <property type="match status" value="1"/>
</dbReference>
<dbReference type="GeneID" id="90034905"/>
<keyword evidence="2" id="KW-0812">Transmembrane</keyword>
<dbReference type="RefSeq" id="XP_064769647.1">
    <property type="nucleotide sequence ID" value="XM_064909393.1"/>
</dbReference>
<dbReference type="Gene3D" id="1.10.8.10">
    <property type="entry name" value="DNA helicase RuvA subunit, C-terminal domain"/>
    <property type="match status" value="1"/>
</dbReference>
<dbReference type="SMART" id="SM00546">
    <property type="entry name" value="CUE"/>
    <property type="match status" value="1"/>
</dbReference>
<feature type="compositionally biased region" description="Low complexity" evidence="1">
    <location>
        <begin position="120"/>
        <end position="140"/>
    </location>
</feature>
<evidence type="ECO:0000256" key="1">
    <source>
        <dbReference type="SAM" id="MobiDB-lite"/>
    </source>
</evidence>
<dbReference type="InterPro" id="IPR003892">
    <property type="entry name" value="CUE"/>
</dbReference>
<protein>
    <recommendedName>
        <fullName evidence="3">CUE domain-containing protein</fullName>
    </recommendedName>
</protein>
<reference evidence="4 5" key="1">
    <citation type="submission" date="2024-03" db="EMBL/GenBank/DDBJ databases">
        <title>Genome-scale model development and genomic sequencing of the oleaginous clade Lipomyces.</title>
        <authorList>
            <consortium name="Lawrence Berkeley National Laboratory"/>
            <person name="Czajka J.J."/>
            <person name="Han Y."/>
            <person name="Kim J."/>
            <person name="Mondo S.J."/>
            <person name="Hofstad B.A."/>
            <person name="Robles A."/>
            <person name="Haridas S."/>
            <person name="Riley R."/>
            <person name="LaButti K."/>
            <person name="Pangilinan J."/>
            <person name="Andreopoulos W."/>
            <person name="Lipzen A."/>
            <person name="Yan J."/>
            <person name="Wang M."/>
            <person name="Ng V."/>
            <person name="Grigoriev I.V."/>
            <person name="Spatafora J.W."/>
            <person name="Magnuson J.K."/>
            <person name="Baker S.E."/>
            <person name="Pomraning K.R."/>
        </authorList>
    </citation>
    <scope>NUCLEOTIDE SEQUENCE [LARGE SCALE GENOMIC DNA]</scope>
    <source>
        <strain evidence="4 5">Phaff 52-87</strain>
    </source>
</reference>
<evidence type="ECO:0000313" key="5">
    <source>
        <dbReference type="Proteomes" id="UP001498771"/>
    </source>
</evidence>